<dbReference type="Pfam" id="PF00078">
    <property type="entry name" value="RVT_1"/>
    <property type="match status" value="1"/>
</dbReference>
<dbReference type="PROSITE" id="PS50056">
    <property type="entry name" value="TYR_PHOSPHATASE_2"/>
    <property type="match status" value="1"/>
</dbReference>
<dbReference type="InterPro" id="IPR000387">
    <property type="entry name" value="Tyr_Pase_dom"/>
</dbReference>
<dbReference type="PROSITE" id="PS50878">
    <property type="entry name" value="RT_POL"/>
    <property type="match status" value="1"/>
</dbReference>
<dbReference type="InterPro" id="IPR000340">
    <property type="entry name" value="Dual-sp_phosphatase_cat-dom"/>
</dbReference>
<dbReference type="Proteomes" id="UP000225706">
    <property type="component" value="Unassembled WGS sequence"/>
</dbReference>
<keyword evidence="3" id="KW-0548">Nucleotidyltransferase</keyword>
<dbReference type="CDD" id="cd01650">
    <property type="entry name" value="RT_nLTR_like"/>
    <property type="match status" value="1"/>
</dbReference>
<gene>
    <name evidence="3" type="primary">RTase</name>
    <name evidence="3" type="ORF">AWC38_SpisGene23853</name>
</gene>
<dbReference type="PANTHER" id="PTHR33332">
    <property type="entry name" value="REVERSE TRANSCRIPTASE DOMAIN-CONTAINING PROTEIN"/>
    <property type="match status" value="1"/>
</dbReference>
<dbReference type="InterPro" id="IPR000477">
    <property type="entry name" value="RT_dom"/>
</dbReference>
<accession>A0A2B4R789</accession>
<name>A0A2B4R789_STYPI</name>
<dbReference type="STRING" id="50429.A0A2B4R789"/>
<dbReference type="SUPFAM" id="SSF52799">
    <property type="entry name" value="(Phosphotyrosine protein) phosphatases II"/>
    <property type="match status" value="1"/>
</dbReference>
<feature type="domain" description="Reverse transcriptase" evidence="2">
    <location>
        <begin position="235"/>
        <end position="499"/>
    </location>
</feature>
<keyword evidence="4" id="KW-1185">Reference proteome</keyword>
<dbReference type="AlphaFoldDB" id="A0A2B4R789"/>
<evidence type="ECO:0000313" key="4">
    <source>
        <dbReference type="Proteomes" id="UP000225706"/>
    </source>
</evidence>
<dbReference type="InterPro" id="IPR043502">
    <property type="entry name" value="DNA/RNA_pol_sf"/>
</dbReference>
<proteinExistence type="predicted"/>
<dbReference type="InterPro" id="IPR029021">
    <property type="entry name" value="Prot-tyrosine_phosphatase-like"/>
</dbReference>
<reference evidence="4" key="1">
    <citation type="journal article" date="2017" name="bioRxiv">
        <title>Comparative analysis of the genomes of Stylophora pistillata and Acropora digitifera provides evidence for extensive differences between species of corals.</title>
        <authorList>
            <person name="Voolstra C.R."/>
            <person name="Li Y."/>
            <person name="Liew Y.J."/>
            <person name="Baumgarten S."/>
            <person name="Zoccola D."/>
            <person name="Flot J.-F."/>
            <person name="Tambutte S."/>
            <person name="Allemand D."/>
            <person name="Aranda M."/>
        </authorList>
    </citation>
    <scope>NUCLEOTIDE SEQUENCE [LARGE SCALE GENOMIC DNA]</scope>
</reference>
<dbReference type="GO" id="GO:0003964">
    <property type="term" value="F:RNA-directed DNA polymerase activity"/>
    <property type="evidence" value="ECO:0007669"/>
    <property type="project" value="UniProtKB-KW"/>
</dbReference>
<dbReference type="OrthoDB" id="5987713at2759"/>
<keyword evidence="3" id="KW-0695">RNA-directed DNA polymerase</keyword>
<dbReference type="Pfam" id="PF00782">
    <property type="entry name" value="DSPc"/>
    <property type="match status" value="1"/>
</dbReference>
<evidence type="ECO:0000259" key="2">
    <source>
        <dbReference type="PROSITE" id="PS50878"/>
    </source>
</evidence>
<evidence type="ECO:0000259" key="1">
    <source>
        <dbReference type="PROSITE" id="PS50056"/>
    </source>
</evidence>
<keyword evidence="3" id="KW-0808">Transferase</keyword>
<protein>
    <submittedName>
        <fullName evidence="3">Putative RNA-directed DNA polymerase from transposon BS</fullName>
    </submittedName>
</protein>
<evidence type="ECO:0000313" key="3">
    <source>
        <dbReference type="EMBL" id="PFX12227.1"/>
    </source>
</evidence>
<comment type="caution">
    <text evidence="3">The sequence shown here is derived from an EMBL/GenBank/DDBJ whole genome shotgun (WGS) entry which is preliminary data.</text>
</comment>
<dbReference type="SUPFAM" id="SSF56672">
    <property type="entry name" value="DNA/RNA polymerases"/>
    <property type="match status" value="1"/>
</dbReference>
<dbReference type="EMBL" id="LSMT01001506">
    <property type="protein sequence ID" value="PFX12227.1"/>
    <property type="molecule type" value="Genomic_DNA"/>
</dbReference>
<sequence length="702" mass="78954">MDLENHVSQKNIKLKMVVDLTNTNADTYYNPKELCDHGIPHRKIKCVGKQIPDENVVERFKTAVCTFMKENSNSDSVVGVHCTHGVNRSGYVVCRYLIECKGYTPQDAIKAISHLTFVLGITENGTKFHLKRTKQTGDLTTSGEIRKVTTLDHVITINMWIVINHPQATQPSVDITCKGGLEANDTGKIIMDSYIKRILSTIKINKATGADGISPRLLKLAGPRIFSSLTKLINQCIVSGSWPTDWKTSIVSPIYKKGTETLKSNYRPVSVLSAVSKVAERVIFDQLYEFSLDFLSGNLSGFLKGHSCTTALLKTFEDIRKKLDSSEHSAAITIDLSKAFDSINHDLLLAKLSAYGVTKDALQLLRSYLTDRKQHVKTDGVLSDWQIVRCGVPQGSILGPLLFNIYMNDVNFSDISCSLRFYADDTTGYSSNLCPSTLQINLQNNVGLLASWFCENFLAINHSKSQSIVFNRATLPTPFVIDSNELDYVTHMKLLGVVIDNSLSFNVHIKEVCRKVNTKVSILRRIRKFIPSDVMIKLYKAFILPHFEYASPLFIGLSKGLSAKLESTNAFALRTLLNYSKSTAYEELLKTANIKSLEHRRIEQALILVYKSIHNQTPNYIQELFSLRSNGYSLRGHLKVVLPRPTSSYMQHSFTYQASKQWNNLTDKIRMSESLSIFRKNLQDIQLSSSYDCSCLFCKQIV</sequence>
<dbReference type="InterPro" id="IPR016130">
    <property type="entry name" value="Tyr_Pase_AS"/>
</dbReference>
<organism evidence="3 4">
    <name type="scientific">Stylophora pistillata</name>
    <name type="common">Smooth cauliflower coral</name>
    <dbReference type="NCBI Taxonomy" id="50429"/>
    <lineage>
        <taxon>Eukaryota</taxon>
        <taxon>Metazoa</taxon>
        <taxon>Cnidaria</taxon>
        <taxon>Anthozoa</taxon>
        <taxon>Hexacorallia</taxon>
        <taxon>Scleractinia</taxon>
        <taxon>Astrocoeniina</taxon>
        <taxon>Pocilloporidae</taxon>
        <taxon>Stylophora</taxon>
    </lineage>
</organism>
<dbReference type="Gene3D" id="3.90.190.10">
    <property type="entry name" value="Protein tyrosine phosphatase superfamily"/>
    <property type="match status" value="1"/>
</dbReference>
<dbReference type="PROSITE" id="PS00383">
    <property type="entry name" value="TYR_PHOSPHATASE_1"/>
    <property type="match status" value="1"/>
</dbReference>
<feature type="domain" description="Tyrosine specific protein phosphatases" evidence="1">
    <location>
        <begin position="58"/>
        <end position="112"/>
    </location>
</feature>